<accession>A0AAJ0BYL6</accession>
<organism evidence="6 7">
    <name type="scientific">Phialemonium atrogriseum</name>
    <dbReference type="NCBI Taxonomy" id="1093897"/>
    <lineage>
        <taxon>Eukaryota</taxon>
        <taxon>Fungi</taxon>
        <taxon>Dikarya</taxon>
        <taxon>Ascomycota</taxon>
        <taxon>Pezizomycotina</taxon>
        <taxon>Sordariomycetes</taxon>
        <taxon>Sordariomycetidae</taxon>
        <taxon>Cephalothecales</taxon>
        <taxon>Cephalothecaceae</taxon>
        <taxon>Phialemonium</taxon>
    </lineage>
</organism>
<proteinExistence type="inferred from homology"/>
<dbReference type="EMBL" id="MU839010">
    <property type="protein sequence ID" value="KAK1766883.1"/>
    <property type="molecule type" value="Genomic_DNA"/>
</dbReference>
<dbReference type="GeneID" id="85311262"/>
<keyword evidence="3" id="KW-0687">Ribonucleoprotein</keyword>
<evidence type="ECO:0000256" key="5">
    <source>
        <dbReference type="SAM" id="MobiDB-lite"/>
    </source>
</evidence>
<sequence>MAAVIAEAAAQLRPNFVRGQKKLYLPNHVITFIRPRPKQSPTLATFMVPLAFNKLDLRDYLWHAYNVKVLSMRSYVSQQLTEKRNGMKGQTYRPRANKVMIAELEKPFVWPKAPEGEALQEFDNFIWKRVEAAKKDNLRSHEDRGVGNLRTRTERPTDPDRKKLAELARALVDGKDVWKNNTELDERWVEIEKDESKKSQ</sequence>
<dbReference type="Gene3D" id="3.30.70.330">
    <property type="match status" value="1"/>
</dbReference>
<dbReference type="PANTHER" id="PTHR12059">
    <property type="entry name" value="RIBOSOMAL PROTEIN L23-RELATED"/>
    <property type="match status" value="1"/>
</dbReference>
<protein>
    <recommendedName>
        <fullName evidence="4">Large ribosomal subunit protein uL23m</fullName>
    </recommendedName>
</protein>
<dbReference type="GO" id="GO:0032543">
    <property type="term" value="P:mitochondrial translation"/>
    <property type="evidence" value="ECO:0007669"/>
    <property type="project" value="TreeGrafter"/>
</dbReference>
<dbReference type="AlphaFoldDB" id="A0AAJ0BYL6"/>
<evidence type="ECO:0000256" key="3">
    <source>
        <dbReference type="ARBA" id="ARBA00023274"/>
    </source>
</evidence>
<dbReference type="SUPFAM" id="SSF54189">
    <property type="entry name" value="Ribosomal proteins S24e, L23 and L15e"/>
    <property type="match status" value="1"/>
</dbReference>
<keyword evidence="7" id="KW-1185">Reference proteome</keyword>
<evidence type="ECO:0000313" key="6">
    <source>
        <dbReference type="EMBL" id="KAK1766883.1"/>
    </source>
</evidence>
<dbReference type="InterPro" id="IPR012678">
    <property type="entry name" value="Ribosomal_uL23/eL15/eS24_sf"/>
</dbReference>
<comment type="caution">
    <text evidence="6">The sequence shown here is derived from an EMBL/GenBank/DDBJ whole genome shotgun (WGS) entry which is preliminary data.</text>
</comment>
<evidence type="ECO:0000256" key="1">
    <source>
        <dbReference type="ARBA" id="ARBA00006700"/>
    </source>
</evidence>
<dbReference type="GO" id="GO:0005762">
    <property type="term" value="C:mitochondrial large ribosomal subunit"/>
    <property type="evidence" value="ECO:0007669"/>
    <property type="project" value="TreeGrafter"/>
</dbReference>
<dbReference type="GO" id="GO:0003735">
    <property type="term" value="F:structural constituent of ribosome"/>
    <property type="evidence" value="ECO:0007669"/>
    <property type="project" value="InterPro"/>
</dbReference>
<dbReference type="InterPro" id="IPR013025">
    <property type="entry name" value="Ribosomal_uL23-like"/>
</dbReference>
<dbReference type="Proteomes" id="UP001244011">
    <property type="component" value="Unassembled WGS sequence"/>
</dbReference>
<feature type="region of interest" description="Disordered" evidence="5">
    <location>
        <begin position="138"/>
        <end position="162"/>
    </location>
</feature>
<name>A0AAJ0BYL6_9PEZI</name>
<reference evidence="6" key="1">
    <citation type="submission" date="2023-06" db="EMBL/GenBank/DDBJ databases">
        <title>Genome-scale phylogeny and comparative genomics of the fungal order Sordariales.</title>
        <authorList>
            <consortium name="Lawrence Berkeley National Laboratory"/>
            <person name="Hensen N."/>
            <person name="Bonometti L."/>
            <person name="Westerberg I."/>
            <person name="Brannstrom I.O."/>
            <person name="Guillou S."/>
            <person name="Cros-Aarteil S."/>
            <person name="Calhoun S."/>
            <person name="Haridas S."/>
            <person name="Kuo A."/>
            <person name="Mondo S."/>
            <person name="Pangilinan J."/>
            <person name="Riley R."/>
            <person name="Labutti K."/>
            <person name="Andreopoulos B."/>
            <person name="Lipzen A."/>
            <person name="Chen C."/>
            <person name="Yanf M."/>
            <person name="Daum C."/>
            <person name="Ng V."/>
            <person name="Clum A."/>
            <person name="Steindorff A."/>
            <person name="Ohm R."/>
            <person name="Martin F."/>
            <person name="Silar P."/>
            <person name="Natvig D."/>
            <person name="Lalanne C."/>
            <person name="Gautier V."/>
            <person name="Ament-Velasquez S.L."/>
            <person name="Kruys A."/>
            <person name="Hutchinson M.I."/>
            <person name="Powell A.J."/>
            <person name="Barry K."/>
            <person name="Miller A.N."/>
            <person name="Grigoriev I.V."/>
            <person name="Debuchy R."/>
            <person name="Gladieux P."/>
            <person name="Thoren M.H."/>
            <person name="Johannesson H."/>
        </authorList>
    </citation>
    <scope>NUCLEOTIDE SEQUENCE</scope>
    <source>
        <strain evidence="6">8032-3</strain>
    </source>
</reference>
<dbReference type="RefSeq" id="XP_060283096.1">
    <property type="nucleotide sequence ID" value="XM_060428075.1"/>
</dbReference>
<comment type="similarity">
    <text evidence="1">Belongs to the universal ribosomal protein uL23 family.</text>
</comment>
<evidence type="ECO:0000313" key="7">
    <source>
        <dbReference type="Proteomes" id="UP001244011"/>
    </source>
</evidence>
<evidence type="ECO:0000256" key="4">
    <source>
        <dbReference type="ARBA" id="ARBA00039977"/>
    </source>
</evidence>
<gene>
    <name evidence="6" type="ORF">QBC33DRAFT_540540</name>
</gene>
<dbReference type="InterPro" id="IPR012677">
    <property type="entry name" value="Nucleotide-bd_a/b_plait_sf"/>
</dbReference>
<keyword evidence="2" id="KW-0689">Ribosomal protein</keyword>
<dbReference type="Pfam" id="PF00276">
    <property type="entry name" value="Ribosomal_L23"/>
    <property type="match status" value="1"/>
</dbReference>
<evidence type="ECO:0000256" key="2">
    <source>
        <dbReference type="ARBA" id="ARBA00022980"/>
    </source>
</evidence>
<dbReference type="PANTHER" id="PTHR12059:SF5">
    <property type="entry name" value="LARGE RIBOSOMAL SUBUNIT PROTEIN UL23M"/>
    <property type="match status" value="1"/>
</dbReference>